<evidence type="ECO:0000256" key="1">
    <source>
        <dbReference type="SAM" id="Phobius"/>
    </source>
</evidence>
<proteinExistence type="predicted"/>
<sequence>MNGGGGLSCVVGQLVFSYLDIACIIITNVLTCRDSCKHRSSLVTWLAFVMVSFSCLGWLVSGRLYSLFATSTAQLSVNRSFVFICHAQTGLTVVLAARMKSWKL</sequence>
<reference evidence="2" key="1">
    <citation type="journal article" date="2023" name="bioRxiv">
        <title>Improved chromosome-level genome assembly for marigold (Tagetes erecta).</title>
        <authorList>
            <person name="Jiang F."/>
            <person name="Yuan L."/>
            <person name="Wang S."/>
            <person name="Wang H."/>
            <person name="Xu D."/>
            <person name="Wang A."/>
            <person name="Fan W."/>
        </authorList>
    </citation>
    <scope>NUCLEOTIDE SEQUENCE</scope>
    <source>
        <strain evidence="2">WSJ</strain>
        <tissue evidence="2">Leaf</tissue>
    </source>
</reference>
<keyword evidence="1" id="KW-0472">Membrane</keyword>
<dbReference type="AlphaFoldDB" id="A0AAD8NCH3"/>
<keyword evidence="1" id="KW-1133">Transmembrane helix</keyword>
<accession>A0AAD8NCH3</accession>
<gene>
    <name evidence="2" type="ORF">QVD17_37117</name>
</gene>
<dbReference type="Proteomes" id="UP001229421">
    <property type="component" value="Unassembled WGS sequence"/>
</dbReference>
<evidence type="ECO:0000313" key="3">
    <source>
        <dbReference type="Proteomes" id="UP001229421"/>
    </source>
</evidence>
<dbReference type="EMBL" id="JAUHHV010000010">
    <property type="protein sequence ID" value="KAK1410580.1"/>
    <property type="molecule type" value="Genomic_DNA"/>
</dbReference>
<organism evidence="2 3">
    <name type="scientific">Tagetes erecta</name>
    <name type="common">African marigold</name>
    <dbReference type="NCBI Taxonomy" id="13708"/>
    <lineage>
        <taxon>Eukaryota</taxon>
        <taxon>Viridiplantae</taxon>
        <taxon>Streptophyta</taxon>
        <taxon>Embryophyta</taxon>
        <taxon>Tracheophyta</taxon>
        <taxon>Spermatophyta</taxon>
        <taxon>Magnoliopsida</taxon>
        <taxon>eudicotyledons</taxon>
        <taxon>Gunneridae</taxon>
        <taxon>Pentapetalae</taxon>
        <taxon>asterids</taxon>
        <taxon>campanulids</taxon>
        <taxon>Asterales</taxon>
        <taxon>Asteraceae</taxon>
        <taxon>Asteroideae</taxon>
        <taxon>Heliantheae alliance</taxon>
        <taxon>Tageteae</taxon>
        <taxon>Tagetes</taxon>
    </lineage>
</organism>
<evidence type="ECO:0000313" key="2">
    <source>
        <dbReference type="EMBL" id="KAK1410580.1"/>
    </source>
</evidence>
<feature type="transmembrane region" description="Helical" evidence="1">
    <location>
        <begin position="12"/>
        <end position="30"/>
    </location>
</feature>
<protein>
    <submittedName>
        <fullName evidence="2">Uncharacterized protein</fullName>
    </submittedName>
</protein>
<keyword evidence="1" id="KW-0812">Transmembrane</keyword>
<comment type="caution">
    <text evidence="2">The sequence shown here is derived from an EMBL/GenBank/DDBJ whole genome shotgun (WGS) entry which is preliminary data.</text>
</comment>
<name>A0AAD8NCH3_TARER</name>
<keyword evidence="3" id="KW-1185">Reference proteome</keyword>
<feature type="transmembrane region" description="Helical" evidence="1">
    <location>
        <begin position="80"/>
        <end position="97"/>
    </location>
</feature>
<feature type="transmembrane region" description="Helical" evidence="1">
    <location>
        <begin position="42"/>
        <end position="60"/>
    </location>
</feature>